<keyword evidence="2" id="KW-0479">Metal-binding</keyword>
<keyword evidence="4" id="KW-0326">Glycosidase</keyword>
<comment type="caution">
    <text evidence="6">The sequence shown here is derived from an EMBL/GenBank/DDBJ whole genome shotgun (WGS) entry which is preliminary data.</text>
</comment>
<dbReference type="Gene3D" id="2.60.40.2220">
    <property type="match status" value="1"/>
</dbReference>
<dbReference type="InterPro" id="IPR000602">
    <property type="entry name" value="Glyco_hydro_38_N"/>
</dbReference>
<dbReference type="Pfam" id="PF09261">
    <property type="entry name" value="Alpha-mann_mid"/>
    <property type="match status" value="1"/>
</dbReference>
<dbReference type="InterPro" id="IPR011682">
    <property type="entry name" value="Glyco_hydro_38_C"/>
</dbReference>
<dbReference type="GO" id="GO:0006013">
    <property type="term" value="P:mannose metabolic process"/>
    <property type="evidence" value="ECO:0007669"/>
    <property type="project" value="InterPro"/>
</dbReference>
<accession>A0A2K3UTM4</accession>
<dbReference type="SUPFAM" id="SSF74650">
    <property type="entry name" value="Galactose mutarotase-like"/>
    <property type="match status" value="1"/>
</dbReference>
<comment type="similarity">
    <text evidence="1">Belongs to the glycosyl hydrolase 38 family.</text>
</comment>
<dbReference type="InterPro" id="IPR041147">
    <property type="entry name" value="GH38_C"/>
</dbReference>
<dbReference type="EMBL" id="PPPD01000002">
    <property type="protein sequence ID" value="PNY79878.1"/>
    <property type="molecule type" value="Genomic_DNA"/>
</dbReference>
<dbReference type="GO" id="GO:0046872">
    <property type="term" value="F:metal ion binding"/>
    <property type="evidence" value="ECO:0007669"/>
    <property type="project" value="UniProtKB-KW"/>
</dbReference>
<dbReference type="CDD" id="cd10789">
    <property type="entry name" value="GH38N_AMII_ER_cytosolic"/>
    <property type="match status" value="1"/>
</dbReference>
<proteinExistence type="inferred from homology"/>
<keyword evidence="3" id="KW-0378">Hydrolase</keyword>
<dbReference type="GO" id="GO:0004559">
    <property type="term" value="F:alpha-mannosidase activity"/>
    <property type="evidence" value="ECO:0007669"/>
    <property type="project" value="InterPro"/>
</dbReference>
<dbReference type="GO" id="GO:0009313">
    <property type="term" value="P:oligosaccharide catabolic process"/>
    <property type="evidence" value="ECO:0007669"/>
    <property type="project" value="TreeGrafter"/>
</dbReference>
<dbReference type="InterPro" id="IPR027291">
    <property type="entry name" value="Glyco_hydro_38_N_sf"/>
</dbReference>
<dbReference type="InterPro" id="IPR028995">
    <property type="entry name" value="Glyco_hydro_57/38_cen_sf"/>
</dbReference>
<dbReference type="Proteomes" id="UP000236379">
    <property type="component" value="Unassembled WGS sequence"/>
</dbReference>
<dbReference type="PANTHER" id="PTHR46017:SF1">
    <property type="entry name" value="ALPHA-MANNOSIDASE 2C1"/>
    <property type="match status" value="1"/>
</dbReference>
<dbReference type="SUPFAM" id="SSF88713">
    <property type="entry name" value="Glycoside hydrolase/deacetylase"/>
    <property type="match status" value="1"/>
</dbReference>
<dbReference type="InterPro" id="IPR037094">
    <property type="entry name" value="Glyco_hydro_38_cen_sf"/>
</dbReference>
<evidence type="ECO:0000256" key="4">
    <source>
        <dbReference type="ARBA" id="ARBA00023295"/>
    </source>
</evidence>
<dbReference type="Gene3D" id="2.70.98.30">
    <property type="entry name" value="Golgi alpha-mannosidase II, domain 4"/>
    <property type="match status" value="1"/>
</dbReference>
<evidence type="ECO:0000256" key="3">
    <source>
        <dbReference type="ARBA" id="ARBA00022801"/>
    </source>
</evidence>
<sequence length="1116" mass="120936">MPPIPWSECSELRRRGTSRKEVGVLEWSGRPYEALPGHRLLSQRPRKETAMPRPDRTPSTWHLTPEQRRTVLGRRLSELRAWKDRASHDLSGWTFTFPGDAPRPLRLGEAWPRIDPAVAGGPVRLETTFTVPAGFGDAELELDVGGEGLVRLSTGGAGGLNPHHRRFAVDARAGDPVTVTVEAVPKGLFGTHHAGAGLRVARLALPEPDVTALADDLEALLGVAAGLEEERVAPHLLSAAEDALAGLPWTSAPGAYLGRPEAAVGADMGGLWNSPPPTDALPLAAEILAGVRAARAALHARLDALRATFPPAGALALSGHAHLDLAWLWPIAETRRKAERTFETVLGLMDDFPDFTFNQSSAQLYAWIEEERPELFARIRERVREGRWEAVGGMWVEPDCTMSGGESLARQLLYGQRYFQEKFGRRSAVAWLPDTFGFTGALPQLLLQGGVDGFFTTKLSWNETTAFPHDLWWWEGQDGSRVLAHTFKNDVYGAEALGSYNGDIAPAHLLRVSGHDRAASAPGWAGRAPETLFTFGLGDGAGGPSAPMLRRYERLRAFPGMPALRHSRVDDFFGTLPRSGLPVWVGELYFQLHRGTLSTQGRVKRVHRQLEARLVEADAALALARWDGQDVSRAHAELERHWKTHLLHEFHDILPGSSIREVYAEAEPTLQAALRGATCVRNGGQTGPGDGFTVWNASLFPRPLRALLPAGLAGLELGGLELTGQPVATQDVEDGTLVVAPEVMVPPLGSVTLEAGRSRAPAEPGVTLEETPEGVWLGNALLRVLVTPDGQLSRLVTAGGREALGAQGHRLVAFRDLPRAWEAWDVNPDTQDAALGEALGAGEVTVLERGPLRASVQVSTTWRDSTLTQTIRVTAGSPRVDIHTHARWQERRTLVKAFVDVNARSETATFETAFGAQRRPTHRNQPADAAQFEVPGHRFADLSEPGFGLALLNDGKYGHSAYGSQLALTLLRGSLYPDPLADVGEHEFTYSLLPHGGDWTQGGVLAEATDLNSPLVVRAGAGRTPPPPLSLEGVTVALGTLKPAEDGQGLILRVYEPYGARGDLHLETGEGVQVSRTNLLEDELEGAPLLPRDGRWTVPVRPFEVLSFRLRSETSG</sequence>
<protein>
    <submittedName>
        <fullName evidence="6">Alpha-mannosidase</fullName>
    </submittedName>
</protein>
<name>A0A2K3UTM4_9DEIO</name>
<feature type="domain" description="Glycoside hydrolase family 38 central" evidence="5">
    <location>
        <begin position="591"/>
        <end position="670"/>
    </location>
</feature>
<dbReference type="Pfam" id="PF17677">
    <property type="entry name" value="Glyco_hydro38C2"/>
    <property type="match status" value="1"/>
</dbReference>
<dbReference type="SMART" id="SM00872">
    <property type="entry name" value="Alpha-mann_mid"/>
    <property type="match status" value="1"/>
</dbReference>
<gene>
    <name evidence="6" type="ORF">CVO96_18240</name>
</gene>
<evidence type="ECO:0000313" key="7">
    <source>
        <dbReference type="Proteomes" id="UP000236379"/>
    </source>
</evidence>
<dbReference type="Gene3D" id="3.20.110.10">
    <property type="entry name" value="Glycoside hydrolase 38, N terminal domain"/>
    <property type="match status" value="1"/>
</dbReference>
<dbReference type="PANTHER" id="PTHR46017">
    <property type="entry name" value="ALPHA-MANNOSIDASE 2C1"/>
    <property type="match status" value="1"/>
</dbReference>
<dbReference type="GO" id="GO:0030246">
    <property type="term" value="F:carbohydrate binding"/>
    <property type="evidence" value="ECO:0007669"/>
    <property type="project" value="InterPro"/>
</dbReference>
<dbReference type="Pfam" id="PF01074">
    <property type="entry name" value="Glyco_hydro_38N"/>
    <property type="match status" value="1"/>
</dbReference>
<evidence type="ECO:0000256" key="2">
    <source>
        <dbReference type="ARBA" id="ARBA00022723"/>
    </source>
</evidence>
<dbReference type="AlphaFoldDB" id="A0A2K3UTM4"/>
<dbReference type="Pfam" id="PF07748">
    <property type="entry name" value="Glyco_hydro_38C"/>
    <property type="match status" value="1"/>
</dbReference>
<evidence type="ECO:0000313" key="6">
    <source>
        <dbReference type="EMBL" id="PNY79878.1"/>
    </source>
</evidence>
<evidence type="ECO:0000256" key="1">
    <source>
        <dbReference type="ARBA" id="ARBA00009792"/>
    </source>
</evidence>
<dbReference type="SUPFAM" id="SSF88688">
    <property type="entry name" value="Families 57/38 glycoside transferase middle domain"/>
    <property type="match status" value="1"/>
</dbReference>
<dbReference type="InterPro" id="IPR011013">
    <property type="entry name" value="Gal_mutarotase_sf_dom"/>
</dbReference>
<organism evidence="6 7">
    <name type="scientific">Deinococcus koreensis</name>
    <dbReference type="NCBI Taxonomy" id="2054903"/>
    <lineage>
        <taxon>Bacteria</taxon>
        <taxon>Thermotogati</taxon>
        <taxon>Deinococcota</taxon>
        <taxon>Deinococci</taxon>
        <taxon>Deinococcales</taxon>
        <taxon>Deinococcaceae</taxon>
        <taxon>Deinococcus</taxon>
    </lineage>
</organism>
<dbReference type="InterPro" id="IPR011330">
    <property type="entry name" value="Glyco_hydro/deAcase_b/a-brl"/>
</dbReference>
<dbReference type="Gene3D" id="1.20.1270.50">
    <property type="entry name" value="Glycoside hydrolase family 38, central domain"/>
    <property type="match status" value="1"/>
</dbReference>
<keyword evidence="7" id="KW-1185">Reference proteome</keyword>
<reference evidence="6 7" key="1">
    <citation type="submission" date="2018-01" db="EMBL/GenBank/DDBJ databases">
        <title>Deinococcus koreensis sp. nov., a radiation-resistant bacterium isolated from river water.</title>
        <authorList>
            <person name="Choi A."/>
        </authorList>
    </citation>
    <scope>NUCLEOTIDE SEQUENCE [LARGE SCALE GENOMIC DNA]</scope>
    <source>
        <strain evidence="6 7">SJW1-2</strain>
    </source>
</reference>
<dbReference type="InterPro" id="IPR015341">
    <property type="entry name" value="Glyco_hydro_38_cen"/>
</dbReference>
<evidence type="ECO:0000259" key="5">
    <source>
        <dbReference type="SMART" id="SM00872"/>
    </source>
</evidence>